<dbReference type="SUPFAM" id="SSF52540">
    <property type="entry name" value="P-loop containing nucleoside triphosphate hydrolases"/>
    <property type="match status" value="1"/>
</dbReference>
<protein>
    <recommendedName>
        <fullName evidence="4">OBG-type G domain-containing protein</fullName>
    </recommendedName>
</protein>
<dbReference type="Pfam" id="PF01926">
    <property type="entry name" value="MMR_HSR1"/>
    <property type="match status" value="1"/>
</dbReference>
<dbReference type="STRING" id="556484.B7G676"/>
<keyword evidence="3" id="KW-0067">ATP-binding</keyword>
<feature type="domain" description="OBG-type G" evidence="4">
    <location>
        <begin position="3"/>
        <end position="257"/>
    </location>
</feature>
<dbReference type="InterPro" id="IPR041706">
    <property type="entry name" value="YchF_N"/>
</dbReference>
<dbReference type="AlphaFoldDB" id="B7G676"/>
<dbReference type="NCBIfam" id="TIGR00092">
    <property type="entry name" value="redox-regulated ATPase YchF"/>
    <property type="match status" value="1"/>
</dbReference>
<keyword evidence="6" id="KW-1185">Reference proteome</keyword>
<dbReference type="EMBL" id="CM000618">
    <property type="protein sequence ID" value="EEC45814.1"/>
    <property type="molecule type" value="Genomic_DNA"/>
</dbReference>
<keyword evidence="1" id="KW-0479">Metal-binding</keyword>
<dbReference type="SUPFAM" id="SSF81271">
    <property type="entry name" value="TGS-like"/>
    <property type="match status" value="1"/>
</dbReference>
<dbReference type="GO" id="GO:0005525">
    <property type="term" value="F:GTP binding"/>
    <property type="evidence" value="ECO:0007669"/>
    <property type="project" value="InterPro"/>
</dbReference>
<dbReference type="PRINTS" id="PR00326">
    <property type="entry name" value="GTP1OBG"/>
</dbReference>
<dbReference type="InterPro" id="IPR013029">
    <property type="entry name" value="YchF_C"/>
</dbReference>
<reference evidence="5 6" key="1">
    <citation type="journal article" date="2008" name="Nature">
        <title>The Phaeodactylum genome reveals the evolutionary history of diatom genomes.</title>
        <authorList>
            <person name="Bowler C."/>
            <person name="Allen A.E."/>
            <person name="Badger J.H."/>
            <person name="Grimwood J."/>
            <person name="Jabbari K."/>
            <person name="Kuo A."/>
            <person name="Maheswari U."/>
            <person name="Martens C."/>
            <person name="Maumus F."/>
            <person name="Otillar R.P."/>
            <person name="Rayko E."/>
            <person name="Salamov A."/>
            <person name="Vandepoele K."/>
            <person name="Beszteri B."/>
            <person name="Gruber A."/>
            <person name="Heijde M."/>
            <person name="Katinka M."/>
            <person name="Mock T."/>
            <person name="Valentin K."/>
            <person name="Verret F."/>
            <person name="Berges J.A."/>
            <person name="Brownlee C."/>
            <person name="Cadoret J.P."/>
            <person name="Chiovitti A."/>
            <person name="Choi C.J."/>
            <person name="Coesel S."/>
            <person name="De Martino A."/>
            <person name="Detter J.C."/>
            <person name="Durkin C."/>
            <person name="Falciatore A."/>
            <person name="Fournet J."/>
            <person name="Haruta M."/>
            <person name="Huysman M.J."/>
            <person name="Jenkins B.D."/>
            <person name="Jiroutova K."/>
            <person name="Jorgensen R.E."/>
            <person name="Joubert Y."/>
            <person name="Kaplan A."/>
            <person name="Kroger N."/>
            <person name="Kroth P.G."/>
            <person name="La Roche J."/>
            <person name="Lindquist E."/>
            <person name="Lommer M."/>
            <person name="Martin-Jezequel V."/>
            <person name="Lopez P.J."/>
            <person name="Lucas S."/>
            <person name="Mangogna M."/>
            <person name="McGinnis K."/>
            <person name="Medlin L.K."/>
            <person name="Montsant A."/>
            <person name="Oudot-Le Secq M.P."/>
            <person name="Napoli C."/>
            <person name="Obornik M."/>
            <person name="Parker M.S."/>
            <person name="Petit J.L."/>
            <person name="Porcel B.M."/>
            <person name="Poulsen N."/>
            <person name="Robison M."/>
            <person name="Rychlewski L."/>
            <person name="Rynearson T.A."/>
            <person name="Schmutz J."/>
            <person name="Shapiro H."/>
            <person name="Siaut M."/>
            <person name="Stanley M."/>
            <person name="Sussman M.R."/>
            <person name="Taylor A.R."/>
            <person name="Vardi A."/>
            <person name="von Dassow P."/>
            <person name="Vyverman W."/>
            <person name="Willis A."/>
            <person name="Wyrwicz L.S."/>
            <person name="Rokhsar D.S."/>
            <person name="Weissenbach J."/>
            <person name="Armbrust E.V."/>
            <person name="Green B.R."/>
            <person name="Van de Peer Y."/>
            <person name="Grigoriev I.V."/>
        </authorList>
    </citation>
    <scope>NUCLEOTIDE SEQUENCE [LARGE SCALE GENOMIC DNA]</scope>
    <source>
        <strain evidence="5 6">CCAP 1055/1</strain>
    </source>
</reference>
<dbReference type="InParanoid" id="B7G676"/>
<dbReference type="GO" id="GO:0005737">
    <property type="term" value="C:cytoplasm"/>
    <property type="evidence" value="ECO:0007669"/>
    <property type="project" value="TreeGrafter"/>
</dbReference>
<accession>B7G676</accession>
<dbReference type="eggNOG" id="KOG1491">
    <property type="taxonomic scope" value="Eukaryota"/>
</dbReference>
<dbReference type="InterPro" id="IPR004396">
    <property type="entry name" value="ATPase_YchF/OLA1"/>
</dbReference>
<dbReference type="Proteomes" id="UP000000759">
    <property type="component" value="Chromosome 16"/>
</dbReference>
<evidence type="ECO:0000256" key="1">
    <source>
        <dbReference type="ARBA" id="ARBA00022723"/>
    </source>
</evidence>
<dbReference type="InterPro" id="IPR031167">
    <property type="entry name" value="G_OBG"/>
</dbReference>
<dbReference type="InterPro" id="IPR006073">
    <property type="entry name" value="GTP-bd"/>
</dbReference>
<dbReference type="InterPro" id="IPR023192">
    <property type="entry name" value="TGS-like_dom_sf"/>
</dbReference>
<dbReference type="PANTHER" id="PTHR23305:SF18">
    <property type="entry name" value="OBG-TYPE G DOMAIN-CONTAINING PROTEIN"/>
    <property type="match status" value="1"/>
</dbReference>
<organism evidence="5 6">
    <name type="scientific">Phaeodactylum tricornutum (strain CCAP 1055/1)</name>
    <dbReference type="NCBI Taxonomy" id="556484"/>
    <lineage>
        <taxon>Eukaryota</taxon>
        <taxon>Sar</taxon>
        <taxon>Stramenopiles</taxon>
        <taxon>Ochrophyta</taxon>
        <taxon>Bacillariophyta</taxon>
        <taxon>Bacillariophyceae</taxon>
        <taxon>Bacillariophycidae</taxon>
        <taxon>Naviculales</taxon>
        <taxon>Phaeodactylaceae</taxon>
        <taxon>Phaeodactylum</taxon>
    </lineage>
</organism>
<dbReference type="PROSITE" id="PS51710">
    <property type="entry name" value="G_OBG"/>
    <property type="match status" value="1"/>
</dbReference>
<dbReference type="CDD" id="cd01900">
    <property type="entry name" value="YchF"/>
    <property type="match status" value="1"/>
</dbReference>
<evidence type="ECO:0000313" key="6">
    <source>
        <dbReference type="Proteomes" id="UP000000759"/>
    </source>
</evidence>
<evidence type="ECO:0000256" key="2">
    <source>
        <dbReference type="ARBA" id="ARBA00022741"/>
    </source>
</evidence>
<dbReference type="KEGG" id="pti:PHATRDRAFT_38559"/>
<dbReference type="OrthoDB" id="424823at2759"/>
<gene>
    <name evidence="5" type="ORF">PHATRDRAFT_38559</name>
</gene>
<sequence>MKIKVGILGLPNVGKSTLFNALVQKSIAHAANFPFCTIDPNVAPIPVPDPYLERLGRVAQSKAVKPATMEWVDVAGLAKGAHRGEGLGNRFLASLRECDAICHIIRAFEDPNVVHVDGQVDPVSDANVIGLELILADLAHVERRLEKTTCSGVERATLESIAESLEKGIPARDLQLSKEDLLSIKSMGLLTLKPFLYVFNVDEVDFCYREQALETARERLQLIPYCDLETKDNFTIVSAKMEANLGEKPRETQLSYLQDMGMEFEKDDQLEGIRSYNVMPTMVQRLLNLGLVYTGPGVASSRSQTTKAYMIDSGGGASTGRATTAHDFSGRLHGDIRKGFTRAEITKAEALLKYDSYVAAKDAGIVRTEGRDYILQPDEVVYIKWK</sequence>
<dbReference type="Gene3D" id="1.10.150.300">
    <property type="entry name" value="TGS-like domain"/>
    <property type="match status" value="1"/>
</dbReference>
<dbReference type="GeneID" id="7203306"/>
<dbReference type="Pfam" id="PF06071">
    <property type="entry name" value="YchF-GTPase_C"/>
    <property type="match status" value="1"/>
</dbReference>
<dbReference type="InterPro" id="IPR012675">
    <property type="entry name" value="Beta-grasp_dom_sf"/>
</dbReference>
<dbReference type="InterPro" id="IPR027417">
    <property type="entry name" value="P-loop_NTPase"/>
</dbReference>
<dbReference type="PIRSF" id="PIRSF006641">
    <property type="entry name" value="CHP00092"/>
    <property type="match status" value="1"/>
</dbReference>
<dbReference type="RefSeq" id="XP_002182527.1">
    <property type="nucleotide sequence ID" value="XM_002182491.1"/>
</dbReference>
<dbReference type="OMA" id="ICHIIRA"/>
<dbReference type="Gene3D" id="3.10.20.30">
    <property type="match status" value="1"/>
</dbReference>
<reference evidence="6" key="2">
    <citation type="submission" date="2008-08" db="EMBL/GenBank/DDBJ databases">
        <authorList>
            <consortium name="Diatom Consortium"/>
            <person name="Grigoriev I."/>
            <person name="Grimwood J."/>
            <person name="Kuo A."/>
            <person name="Otillar R.P."/>
            <person name="Salamov A."/>
            <person name="Detter J.C."/>
            <person name="Lindquist E."/>
            <person name="Shapiro H."/>
            <person name="Lucas S."/>
            <person name="Glavina del Rio T."/>
            <person name="Pitluck S."/>
            <person name="Rokhsar D."/>
            <person name="Bowler C."/>
        </authorList>
    </citation>
    <scope>GENOME REANNOTATION</scope>
    <source>
        <strain evidence="6">CCAP 1055/1</strain>
    </source>
</reference>
<dbReference type="HOGENOM" id="CLU_018395_0_1_1"/>
<evidence type="ECO:0000313" key="5">
    <source>
        <dbReference type="EMBL" id="EEC45814.1"/>
    </source>
</evidence>
<dbReference type="InterPro" id="IPR012676">
    <property type="entry name" value="TGS-like"/>
</dbReference>
<proteinExistence type="predicted"/>
<dbReference type="PaxDb" id="2850-Phatr38559"/>
<dbReference type="GO" id="GO:0005524">
    <property type="term" value="F:ATP binding"/>
    <property type="evidence" value="ECO:0007669"/>
    <property type="project" value="UniProtKB-KW"/>
</dbReference>
<evidence type="ECO:0000256" key="3">
    <source>
        <dbReference type="ARBA" id="ARBA00022840"/>
    </source>
</evidence>
<dbReference type="GO" id="GO:0016887">
    <property type="term" value="F:ATP hydrolysis activity"/>
    <property type="evidence" value="ECO:0007669"/>
    <property type="project" value="InterPro"/>
</dbReference>
<evidence type="ECO:0000259" key="4">
    <source>
        <dbReference type="PROSITE" id="PS51710"/>
    </source>
</evidence>
<dbReference type="GO" id="GO:0046872">
    <property type="term" value="F:metal ion binding"/>
    <property type="evidence" value="ECO:0007669"/>
    <property type="project" value="UniProtKB-KW"/>
</dbReference>
<dbReference type="PANTHER" id="PTHR23305">
    <property type="entry name" value="OBG GTPASE FAMILY"/>
    <property type="match status" value="1"/>
</dbReference>
<dbReference type="Gene3D" id="3.40.50.300">
    <property type="entry name" value="P-loop containing nucleotide triphosphate hydrolases"/>
    <property type="match status" value="1"/>
</dbReference>
<name>B7G676_PHATC</name>
<keyword evidence="2" id="KW-0547">Nucleotide-binding</keyword>